<evidence type="ECO:0000256" key="1">
    <source>
        <dbReference type="SAM" id="SignalP"/>
    </source>
</evidence>
<evidence type="ECO:0008006" key="4">
    <source>
        <dbReference type="Google" id="ProtNLM"/>
    </source>
</evidence>
<protein>
    <recommendedName>
        <fullName evidence="4">DUF2884 family protein</fullName>
    </recommendedName>
</protein>
<dbReference type="Proteomes" id="UP001589896">
    <property type="component" value="Unassembled WGS sequence"/>
</dbReference>
<dbReference type="PROSITE" id="PS51257">
    <property type="entry name" value="PROKAR_LIPOPROTEIN"/>
    <property type="match status" value="1"/>
</dbReference>
<proteinExistence type="predicted"/>
<sequence length="210" mass="21528">MKRIHLSLLTPLLATAMLSACAQPSNPASAAAGQPADGTIARAVDEAVTEARREIHEGNITLSNDGPGGAKAEITPQGDFLIDGRKVGVTPAQRALLLEHRSRVAAVAEAGMQVGLKGAELATIAMKEAARGLLSGDSTSVEAKVEAEAAKIQGSALQLCGHLPALLASQQKLAAALPEFKPYATMTQADVDDCKADVKKDMVAENAAAG</sequence>
<dbReference type="RefSeq" id="WP_386669816.1">
    <property type="nucleotide sequence ID" value="NZ_JBHLTG010000003.1"/>
</dbReference>
<name>A0ABV6RS85_9GAMM</name>
<evidence type="ECO:0000313" key="2">
    <source>
        <dbReference type="EMBL" id="MFC0679257.1"/>
    </source>
</evidence>
<keyword evidence="3" id="KW-1185">Reference proteome</keyword>
<feature type="signal peptide" evidence="1">
    <location>
        <begin position="1"/>
        <end position="22"/>
    </location>
</feature>
<gene>
    <name evidence="2" type="ORF">ACFFGH_15585</name>
</gene>
<evidence type="ECO:0000313" key="3">
    <source>
        <dbReference type="Proteomes" id="UP001589896"/>
    </source>
</evidence>
<reference evidence="2 3" key="1">
    <citation type="submission" date="2024-09" db="EMBL/GenBank/DDBJ databases">
        <authorList>
            <person name="Sun Q."/>
            <person name="Mori K."/>
        </authorList>
    </citation>
    <scope>NUCLEOTIDE SEQUENCE [LARGE SCALE GENOMIC DNA]</scope>
    <source>
        <strain evidence="2 3">KCTC 23076</strain>
    </source>
</reference>
<organism evidence="2 3">
    <name type="scientific">Lysobacter korlensis</name>
    <dbReference type="NCBI Taxonomy" id="553636"/>
    <lineage>
        <taxon>Bacteria</taxon>
        <taxon>Pseudomonadati</taxon>
        <taxon>Pseudomonadota</taxon>
        <taxon>Gammaproteobacteria</taxon>
        <taxon>Lysobacterales</taxon>
        <taxon>Lysobacteraceae</taxon>
        <taxon>Lysobacter</taxon>
    </lineage>
</organism>
<accession>A0ABV6RS85</accession>
<feature type="chain" id="PRO_5046005270" description="DUF2884 family protein" evidence="1">
    <location>
        <begin position="23"/>
        <end position="210"/>
    </location>
</feature>
<comment type="caution">
    <text evidence="2">The sequence shown here is derived from an EMBL/GenBank/DDBJ whole genome shotgun (WGS) entry which is preliminary data.</text>
</comment>
<dbReference type="EMBL" id="JBHLTG010000003">
    <property type="protein sequence ID" value="MFC0679257.1"/>
    <property type="molecule type" value="Genomic_DNA"/>
</dbReference>
<keyword evidence="1" id="KW-0732">Signal</keyword>